<sequence>MVKCRVKKLNRGYQLHGATSEVHFGKLENIMEIGEKPKSALLLELAGKLAKEAEHLTDDSHLQKEDVVHVLRLALMAEELALPALGFGELSS</sequence>
<keyword evidence="2" id="KW-1185">Reference proteome</keyword>
<dbReference type="PATRIC" id="fig|1354264.4.peg.2179"/>
<gene>
    <name evidence="1" type="ORF">M989_02098</name>
</gene>
<reference evidence="1 2" key="1">
    <citation type="submission" date="2016-04" db="EMBL/GenBank/DDBJ databases">
        <title>ATOL: Assembling a taxonomically balanced genome-scale reconstruction of the evolutionary history of the Enterobacteriaceae.</title>
        <authorList>
            <person name="Plunkett G.III."/>
            <person name="Neeno-Eckwall E.C."/>
            <person name="Glasner J.D."/>
            <person name="Perna N.T."/>
        </authorList>
    </citation>
    <scope>NUCLEOTIDE SEQUENCE [LARGE SCALE GENOMIC DNA]</scope>
    <source>
        <strain evidence="1 2">ATCC 51603</strain>
    </source>
</reference>
<protein>
    <submittedName>
        <fullName evidence="1">Uncharacterized protein</fullName>
    </submittedName>
</protein>
<dbReference type="EMBL" id="LXEU01000044">
    <property type="protein sequence ID" value="OAT53248.1"/>
    <property type="molecule type" value="Genomic_DNA"/>
</dbReference>
<comment type="caution">
    <text evidence="1">The sequence shown here is derived from an EMBL/GenBank/DDBJ whole genome shotgun (WGS) entry which is preliminary data.</text>
</comment>
<dbReference type="Proteomes" id="UP000078386">
    <property type="component" value="Unassembled WGS sequence"/>
</dbReference>
<accession>A0A1B7JZC1</accession>
<evidence type="ECO:0000313" key="2">
    <source>
        <dbReference type="Proteomes" id="UP000078386"/>
    </source>
</evidence>
<organism evidence="1 2">
    <name type="scientific">Kluyvera georgiana ATCC 51603</name>
    <dbReference type="NCBI Taxonomy" id="1354264"/>
    <lineage>
        <taxon>Bacteria</taxon>
        <taxon>Pseudomonadati</taxon>
        <taxon>Pseudomonadota</taxon>
        <taxon>Gammaproteobacteria</taxon>
        <taxon>Enterobacterales</taxon>
        <taxon>Enterobacteriaceae</taxon>
        <taxon>Kluyvera</taxon>
    </lineage>
</organism>
<evidence type="ECO:0000313" key="1">
    <source>
        <dbReference type="EMBL" id="OAT53248.1"/>
    </source>
</evidence>
<dbReference type="AlphaFoldDB" id="A0A1B7JZC1"/>
<name>A0A1B7JZC1_9ENTR</name>
<proteinExistence type="predicted"/>